<keyword evidence="2" id="KW-1185">Reference proteome</keyword>
<dbReference type="InterPro" id="IPR011333">
    <property type="entry name" value="SKP1/BTB/POZ_sf"/>
</dbReference>
<dbReference type="OrthoDB" id="2803837at2759"/>
<organism evidence="1 2">
    <name type="scientific">Phlebiopsis gigantea (strain 11061_1 CR5-6)</name>
    <name type="common">White-rot fungus</name>
    <name type="synonym">Peniophora gigantea</name>
    <dbReference type="NCBI Taxonomy" id="745531"/>
    <lineage>
        <taxon>Eukaryota</taxon>
        <taxon>Fungi</taxon>
        <taxon>Dikarya</taxon>
        <taxon>Basidiomycota</taxon>
        <taxon>Agaricomycotina</taxon>
        <taxon>Agaricomycetes</taxon>
        <taxon>Polyporales</taxon>
        <taxon>Phanerochaetaceae</taxon>
        <taxon>Phlebiopsis</taxon>
    </lineage>
</organism>
<dbReference type="EMBL" id="KN840451">
    <property type="protein sequence ID" value="KIP10834.1"/>
    <property type="molecule type" value="Genomic_DNA"/>
</dbReference>
<dbReference type="AlphaFoldDB" id="A0A0C3NZH2"/>
<evidence type="ECO:0000313" key="1">
    <source>
        <dbReference type="EMBL" id="KIP10834.1"/>
    </source>
</evidence>
<proteinExistence type="predicted"/>
<dbReference type="HOGENOM" id="CLU_043561_1_1_1"/>
<dbReference type="Proteomes" id="UP000053257">
    <property type="component" value="Unassembled WGS sequence"/>
</dbReference>
<dbReference type="Gene3D" id="3.30.710.10">
    <property type="entry name" value="Potassium Channel Kv1.1, Chain A"/>
    <property type="match status" value="1"/>
</dbReference>
<reference evidence="1 2" key="1">
    <citation type="journal article" date="2014" name="PLoS Genet.">
        <title>Analysis of the Phlebiopsis gigantea genome, transcriptome and secretome provides insight into its pioneer colonization strategies of wood.</title>
        <authorList>
            <person name="Hori C."/>
            <person name="Ishida T."/>
            <person name="Igarashi K."/>
            <person name="Samejima M."/>
            <person name="Suzuki H."/>
            <person name="Master E."/>
            <person name="Ferreira P."/>
            <person name="Ruiz-Duenas F.J."/>
            <person name="Held B."/>
            <person name="Canessa P."/>
            <person name="Larrondo L.F."/>
            <person name="Schmoll M."/>
            <person name="Druzhinina I.S."/>
            <person name="Kubicek C.P."/>
            <person name="Gaskell J.A."/>
            <person name="Kersten P."/>
            <person name="St John F."/>
            <person name="Glasner J."/>
            <person name="Sabat G."/>
            <person name="Splinter BonDurant S."/>
            <person name="Syed K."/>
            <person name="Yadav J."/>
            <person name="Mgbeahuruike A.C."/>
            <person name="Kovalchuk A."/>
            <person name="Asiegbu F.O."/>
            <person name="Lackner G."/>
            <person name="Hoffmeister D."/>
            <person name="Rencoret J."/>
            <person name="Gutierrez A."/>
            <person name="Sun H."/>
            <person name="Lindquist E."/>
            <person name="Barry K."/>
            <person name="Riley R."/>
            <person name="Grigoriev I.V."/>
            <person name="Henrissat B."/>
            <person name="Kues U."/>
            <person name="Berka R.M."/>
            <person name="Martinez A.T."/>
            <person name="Covert S.F."/>
            <person name="Blanchette R.A."/>
            <person name="Cullen D."/>
        </authorList>
    </citation>
    <scope>NUCLEOTIDE SEQUENCE [LARGE SCALE GENOMIC DNA]</scope>
    <source>
        <strain evidence="1 2">11061_1 CR5-6</strain>
    </source>
</reference>
<evidence type="ECO:0008006" key="3">
    <source>
        <dbReference type="Google" id="ProtNLM"/>
    </source>
</evidence>
<protein>
    <recommendedName>
        <fullName evidence="3">BTB domain-containing protein</fullName>
    </recommendedName>
</protein>
<evidence type="ECO:0000313" key="2">
    <source>
        <dbReference type="Proteomes" id="UP000053257"/>
    </source>
</evidence>
<gene>
    <name evidence="1" type="ORF">PHLGIDRAFT_198738</name>
</gene>
<sequence>MFQETFPHSMLAPPQEQAAVYTDPTTGLHHECRKSLDTGTFIDTKFFVFSRRNQDAVIYAPGAVYAGSGVLRGAGCHYLEALLGGGFGGNTVTGLLNGDVPEGRTHLTEAESQGFESDSDIEDDVDTPTLVSTHPTNVTVNCAEDDSWISEEDSSLDHCAAKIIQADMNPVTGNKHTMKVEEDNVSGPDYKGKIVVLSQFAYPTWKALVYYLYTGTISFAPLTSQLDAPGGSRRHATFGPPLCSPKSMYKLADELGMVGLKARAEADFRSKLSSRNITTELFSTFTLQFDRIREIEIAFACTSARDVIRSALPAWLADTPAEEIKRHATTLGSLIQKLAENSTHIHQSSPPVYQSLGQWGVAPFEQQWP</sequence>
<accession>A0A0C3NZH2</accession>
<name>A0A0C3NZH2_PHLG1</name>